<evidence type="ECO:0000313" key="1">
    <source>
        <dbReference type="EMBL" id="ACV46308.1"/>
    </source>
</evidence>
<protein>
    <submittedName>
        <fullName evidence="1">Uncharacterized protein</fullName>
    </submittedName>
</protein>
<proteinExistence type="predicted"/>
<dbReference type="OrthoDB" id="350840at2157"/>
<dbReference type="Proteomes" id="UP000001746">
    <property type="component" value="Chromosome"/>
</dbReference>
<sequence>MSQTQSVKDTLASHPKLIGMIFAVLLLLTQAGAAAGAAAATFAGP</sequence>
<dbReference type="GeneID" id="59369180"/>
<evidence type="ECO:0000313" key="2">
    <source>
        <dbReference type="Proteomes" id="UP000001746"/>
    </source>
</evidence>
<dbReference type="InterPro" id="IPR055926">
    <property type="entry name" value="DUF7503"/>
</dbReference>
<keyword evidence="2" id="KW-1185">Reference proteome</keyword>
<reference evidence="1 2" key="1">
    <citation type="journal article" date="2009" name="Stand. Genomic Sci.">
        <title>Complete genome sequence of Halomicrobium mukohataei type strain (arg-2).</title>
        <authorList>
            <person name="Tindall B.J."/>
            <person name="Schneider S."/>
            <person name="Lapidus A."/>
            <person name="Copeland A."/>
            <person name="Glavina Del Rio T."/>
            <person name="Nolan M."/>
            <person name="Lucas S."/>
            <person name="Chen F."/>
            <person name="Tice H."/>
            <person name="Cheng J.F."/>
            <person name="Saunders E."/>
            <person name="Bruce D."/>
            <person name="Goodwin L."/>
            <person name="Pitluck S."/>
            <person name="Mikhailova N."/>
            <person name="Pati A."/>
            <person name="Ivanova N."/>
            <person name="Mavrommatis K."/>
            <person name="Chen A."/>
            <person name="Palaniappan K."/>
            <person name="Chain P."/>
            <person name="Land M."/>
            <person name="Hauser L."/>
            <person name="Chang Y.J."/>
            <person name="Jeffries C.D."/>
            <person name="Brettin T."/>
            <person name="Han C."/>
            <person name="Rohde M."/>
            <person name="Goker M."/>
            <person name="Bristow J."/>
            <person name="Eisen J.A."/>
            <person name="Markowitz V."/>
            <person name="Hugenholtz P."/>
            <person name="Klenk H.P."/>
            <person name="Kyrpides N.C."/>
            <person name="Detter J.C."/>
        </authorList>
    </citation>
    <scope>NUCLEOTIDE SEQUENCE [LARGE SCALE GENOMIC DNA]</scope>
    <source>
        <strain evidence="2">ATCC 700874 / DSM 12286 / JCM 9738 / NCIMB 13541</strain>
    </source>
</reference>
<dbReference type="eggNOG" id="arCOG06230">
    <property type="taxonomic scope" value="Archaea"/>
</dbReference>
<name>C7NWG7_HALMD</name>
<dbReference type="AlphaFoldDB" id="C7NWG7"/>
<dbReference type="KEGG" id="hmu:Hmuk_0171"/>
<organism evidence="1 2">
    <name type="scientific">Halomicrobium mukohataei (strain ATCC 700874 / DSM 12286 / JCM 9738 / NCIMB 13541)</name>
    <name type="common">Haloarcula mukohataei</name>
    <dbReference type="NCBI Taxonomy" id="485914"/>
    <lineage>
        <taxon>Archaea</taxon>
        <taxon>Methanobacteriati</taxon>
        <taxon>Methanobacteriota</taxon>
        <taxon>Stenosarchaea group</taxon>
        <taxon>Halobacteria</taxon>
        <taxon>Halobacteriales</taxon>
        <taxon>Haloarculaceae</taxon>
        <taxon>Halomicrobium</taxon>
    </lineage>
</organism>
<accession>C7NWG7</accession>
<dbReference type="EMBL" id="CP001688">
    <property type="protein sequence ID" value="ACV46308.1"/>
    <property type="molecule type" value="Genomic_DNA"/>
</dbReference>
<dbReference type="HOGENOM" id="CLU_217071_1_0_2"/>
<gene>
    <name evidence="1" type="ordered locus">Hmuk_0171</name>
</gene>
<dbReference type="Pfam" id="PF24335">
    <property type="entry name" value="DUF7503"/>
    <property type="match status" value="1"/>
</dbReference>
<dbReference type="RefSeq" id="WP_012807701.1">
    <property type="nucleotide sequence ID" value="NC_013202.1"/>
</dbReference>